<dbReference type="InterPro" id="IPR029063">
    <property type="entry name" value="SAM-dependent_MTases_sf"/>
</dbReference>
<dbReference type="Gene3D" id="1.10.10.10">
    <property type="entry name" value="Winged helix-like DNA-binding domain superfamily/Winged helix DNA-binding domain"/>
    <property type="match status" value="1"/>
</dbReference>
<dbReference type="PROSITE" id="PS51683">
    <property type="entry name" value="SAM_OMT_II"/>
    <property type="match status" value="1"/>
</dbReference>
<dbReference type="InterPro" id="IPR001077">
    <property type="entry name" value="COMT_C"/>
</dbReference>
<protein>
    <recommendedName>
        <fullName evidence="10">O-methyltransferase</fullName>
    </recommendedName>
</protein>
<gene>
    <name evidence="8" type="ORF">Sjap_000127</name>
</gene>
<dbReference type="InterPro" id="IPR012967">
    <property type="entry name" value="COMT_dimerisation"/>
</dbReference>
<dbReference type="PIRSF" id="PIRSF005739">
    <property type="entry name" value="O-mtase"/>
    <property type="match status" value="1"/>
</dbReference>
<dbReference type="InterPro" id="IPR036390">
    <property type="entry name" value="WH_DNA-bd_sf"/>
</dbReference>
<dbReference type="Proteomes" id="UP001417504">
    <property type="component" value="Unassembled WGS sequence"/>
</dbReference>
<proteinExistence type="inferred from homology"/>
<dbReference type="Pfam" id="PF08100">
    <property type="entry name" value="Dimerisation"/>
    <property type="match status" value="1"/>
</dbReference>
<dbReference type="EMBL" id="JBBNAE010000001">
    <property type="protein sequence ID" value="KAK9152647.1"/>
    <property type="molecule type" value="Genomic_DNA"/>
</dbReference>
<evidence type="ECO:0000313" key="8">
    <source>
        <dbReference type="EMBL" id="KAK9152647.1"/>
    </source>
</evidence>
<dbReference type="SUPFAM" id="SSF46785">
    <property type="entry name" value="Winged helix' DNA-binding domain"/>
    <property type="match status" value="1"/>
</dbReference>
<evidence type="ECO:0000256" key="5">
    <source>
        <dbReference type="PIRSR" id="PIRSR005739-1"/>
    </source>
</evidence>
<evidence type="ECO:0000259" key="7">
    <source>
        <dbReference type="Pfam" id="PF08100"/>
    </source>
</evidence>
<dbReference type="GO" id="GO:0046983">
    <property type="term" value="F:protein dimerization activity"/>
    <property type="evidence" value="ECO:0007669"/>
    <property type="project" value="InterPro"/>
</dbReference>
<evidence type="ECO:0000256" key="3">
    <source>
        <dbReference type="ARBA" id="ARBA00022691"/>
    </source>
</evidence>
<name>A0AAP0PQF6_9MAGN</name>
<dbReference type="AlphaFoldDB" id="A0AAP0PQF6"/>
<keyword evidence="3" id="KW-0949">S-adenosyl-L-methionine</keyword>
<evidence type="ECO:0000256" key="1">
    <source>
        <dbReference type="ARBA" id="ARBA00022603"/>
    </source>
</evidence>
<evidence type="ECO:0000256" key="4">
    <source>
        <dbReference type="ARBA" id="ARBA00038277"/>
    </source>
</evidence>
<keyword evidence="1" id="KW-0489">Methyltransferase</keyword>
<dbReference type="GO" id="GO:0032259">
    <property type="term" value="P:methylation"/>
    <property type="evidence" value="ECO:0007669"/>
    <property type="project" value="UniProtKB-KW"/>
</dbReference>
<organism evidence="8 9">
    <name type="scientific">Stephania japonica</name>
    <dbReference type="NCBI Taxonomy" id="461633"/>
    <lineage>
        <taxon>Eukaryota</taxon>
        <taxon>Viridiplantae</taxon>
        <taxon>Streptophyta</taxon>
        <taxon>Embryophyta</taxon>
        <taxon>Tracheophyta</taxon>
        <taxon>Spermatophyta</taxon>
        <taxon>Magnoliopsida</taxon>
        <taxon>Ranunculales</taxon>
        <taxon>Menispermaceae</taxon>
        <taxon>Menispermoideae</taxon>
        <taxon>Cissampelideae</taxon>
        <taxon>Stephania</taxon>
    </lineage>
</organism>
<dbReference type="Gene3D" id="3.40.50.150">
    <property type="entry name" value="Vaccinia Virus protein VP39"/>
    <property type="match status" value="1"/>
</dbReference>
<dbReference type="Pfam" id="PF00891">
    <property type="entry name" value="Methyltransf_2"/>
    <property type="match status" value="1"/>
</dbReference>
<comment type="caution">
    <text evidence="8">The sequence shown here is derived from an EMBL/GenBank/DDBJ whole genome shotgun (WGS) entry which is preliminary data.</text>
</comment>
<dbReference type="GO" id="GO:0008171">
    <property type="term" value="F:O-methyltransferase activity"/>
    <property type="evidence" value="ECO:0007669"/>
    <property type="project" value="InterPro"/>
</dbReference>
<evidence type="ECO:0000259" key="6">
    <source>
        <dbReference type="Pfam" id="PF00891"/>
    </source>
</evidence>
<keyword evidence="2" id="KW-0808">Transferase</keyword>
<comment type="similarity">
    <text evidence="4">Belongs to the class I-like SAM-binding methyltransferase superfamily. Cation-independent O-methyltransferase family.</text>
</comment>
<feature type="active site" description="Proton acceptor" evidence="5">
    <location>
        <position position="258"/>
    </location>
</feature>
<dbReference type="PANTHER" id="PTHR11746">
    <property type="entry name" value="O-METHYLTRANSFERASE"/>
    <property type="match status" value="1"/>
</dbReference>
<sequence length="353" mass="38918">MATTEEHEDSLHGQAEIWDCMFAFVDSMALRCALELRIPNIIHSHNRPITLPEIITSINPSPSPDPTCLSRIMRLLVRKRVFTATSPVAGQEVVYGLTRSSKWLVTLAELTLAPMALMETHPDLMAPWHRLSRCVVEGGAAFEKTHGMEIWEYASVHPEMNKMFNSGMECASKVLVRTLLEGYGEGFDKVGTVVDVGGGTGMLIGEIVTAHPGMMGINFDLPHVVASAPDHPRVVNVAGDMFLEVPPADVVIMKWVMHDWNDEDCTKILKNCRKAIPEKGGKVVIVDLVLRPEGNGLFDSIGVVFDLLMIAHSSGGKERTESEWKKLLEVGGFPRYNIIQIPTLASIIEAFPL</sequence>
<evidence type="ECO:0008006" key="10">
    <source>
        <dbReference type="Google" id="ProtNLM"/>
    </source>
</evidence>
<dbReference type="InterPro" id="IPR016461">
    <property type="entry name" value="COMT-like"/>
</dbReference>
<evidence type="ECO:0000256" key="2">
    <source>
        <dbReference type="ARBA" id="ARBA00022679"/>
    </source>
</evidence>
<dbReference type="FunFam" id="3.40.50.150:FF:000294">
    <property type="entry name" value="O-methyltransferase family protein"/>
    <property type="match status" value="1"/>
</dbReference>
<feature type="domain" description="O-methyltransferase C-terminal" evidence="6">
    <location>
        <begin position="128"/>
        <end position="333"/>
    </location>
</feature>
<dbReference type="SUPFAM" id="SSF53335">
    <property type="entry name" value="S-adenosyl-L-methionine-dependent methyltransferases"/>
    <property type="match status" value="1"/>
</dbReference>
<keyword evidence="9" id="KW-1185">Reference proteome</keyword>
<dbReference type="InterPro" id="IPR036388">
    <property type="entry name" value="WH-like_DNA-bd_sf"/>
</dbReference>
<evidence type="ECO:0000313" key="9">
    <source>
        <dbReference type="Proteomes" id="UP001417504"/>
    </source>
</evidence>
<accession>A0AAP0PQF6</accession>
<feature type="domain" description="O-methyltransferase dimerisation" evidence="7">
    <location>
        <begin position="18"/>
        <end position="106"/>
    </location>
</feature>
<reference evidence="8 9" key="1">
    <citation type="submission" date="2024-01" db="EMBL/GenBank/DDBJ databases">
        <title>Genome assemblies of Stephania.</title>
        <authorList>
            <person name="Yang L."/>
        </authorList>
    </citation>
    <scope>NUCLEOTIDE SEQUENCE [LARGE SCALE GENOMIC DNA]</scope>
    <source>
        <strain evidence="8">QJT</strain>
        <tissue evidence="8">Leaf</tissue>
    </source>
</reference>